<dbReference type="RefSeq" id="WP_340271510.1">
    <property type="nucleotide sequence ID" value="NZ_JBBEOG010000012.1"/>
</dbReference>
<keyword evidence="3" id="KW-0456">Lyase</keyword>
<evidence type="ECO:0000256" key="2">
    <source>
        <dbReference type="SAM" id="MobiDB-lite"/>
    </source>
</evidence>
<comment type="caution">
    <text evidence="3">The sequence shown here is derived from an EMBL/GenBank/DDBJ whole genome shotgun (WGS) entry which is preliminary data.</text>
</comment>
<name>A0ABW0GQ02_9MICO</name>
<dbReference type="Pfam" id="PF02675">
    <property type="entry name" value="AdoMet_dc"/>
    <property type="match status" value="1"/>
</dbReference>
<dbReference type="GO" id="GO:0004014">
    <property type="term" value="F:adenosylmethionine decarboxylase activity"/>
    <property type="evidence" value="ECO:0007669"/>
    <property type="project" value="UniProtKB-EC"/>
</dbReference>
<accession>A0ABW0GQ02</accession>
<gene>
    <name evidence="3" type="ORF">ACFPJ6_13340</name>
</gene>
<sequence>MSQQSASPVLAPTTVPGHVPSPGSLLRVSPAEPMPDLAPMIHRQRLVIEGYCDAPISAEAISAFLTELSDTIGMVTLVEPVTHKSPLYGWAGWIHWETSGAHFYAWDQPLLFFSVDVYACKPFQARDAVALAARHFGGAPVWKEF</sequence>
<dbReference type="InterPro" id="IPR003826">
    <property type="entry name" value="AdoMetDC_fam_prok"/>
</dbReference>
<feature type="region of interest" description="Disordered" evidence="2">
    <location>
        <begin position="1"/>
        <end position="22"/>
    </location>
</feature>
<protein>
    <submittedName>
        <fullName evidence="3">S-adenosylmethionine decarboxylase</fullName>
        <ecNumber evidence="3">4.1.1.50</ecNumber>
    </submittedName>
</protein>
<reference evidence="4" key="1">
    <citation type="journal article" date="2019" name="Int. J. Syst. Evol. Microbiol.">
        <title>The Global Catalogue of Microorganisms (GCM) 10K type strain sequencing project: providing services to taxonomists for standard genome sequencing and annotation.</title>
        <authorList>
            <consortium name="The Broad Institute Genomics Platform"/>
            <consortium name="The Broad Institute Genome Sequencing Center for Infectious Disease"/>
            <person name="Wu L."/>
            <person name="Ma J."/>
        </authorList>
    </citation>
    <scope>NUCLEOTIDE SEQUENCE [LARGE SCALE GENOMIC DNA]</scope>
    <source>
        <strain evidence="4">CCUG 43114</strain>
    </source>
</reference>
<dbReference type="Gene3D" id="3.60.90.10">
    <property type="entry name" value="S-adenosylmethionine decarboxylase"/>
    <property type="match status" value="1"/>
</dbReference>
<dbReference type="Proteomes" id="UP001596122">
    <property type="component" value="Unassembled WGS sequence"/>
</dbReference>
<organism evidence="3 4">
    <name type="scientific">Aquipuribacter nitratireducens</name>
    <dbReference type="NCBI Taxonomy" id="650104"/>
    <lineage>
        <taxon>Bacteria</taxon>
        <taxon>Bacillati</taxon>
        <taxon>Actinomycetota</taxon>
        <taxon>Actinomycetes</taxon>
        <taxon>Micrococcales</taxon>
        <taxon>Intrasporangiaceae</taxon>
        <taxon>Aquipuribacter</taxon>
    </lineage>
</organism>
<comment type="cofactor">
    <cofactor evidence="1">
        <name>pyruvate</name>
        <dbReference type="ChEBI" id="CHEBI:15361"/>
    </cofactor>
</comment>
<proteinExistence type="predicted"/>
<evidence type="ECO:0000256" key="1">
    <source>
        <dbReference type="ARBA" id="ARBA00001928"/>
    </source>
</evidence>
<dbReference type="EC" id="4.1.1.50" evidence="3"/>
<evidence type="ECO:0000313" key="3">
    <source>
        <dbReference type="EMBL" id="MFC5381770.1"/>
    </source>
</evidence>
<keyword evidence="4" id="KW-1185">Reference proteome</keyword>
<dbReference type="EMBL" id="JBHSLD010000011">
    <property type="protein sequence ID" value="MFC5381770.1"/>
    <property type="molecule type" value="Genomic_DNA"/>
</dbReference>
<evidence type="ECO:0000313" key="4">
    <source>
        <dbReference type="Proteomes" id="UP001596122"/>
    </source>
</evidence>